<organism evidence="1 2">
    <name type="scientific">Deinococcus taklimakanensis</name>
    <dbReference type="NCBI Taxonomy" id="536443"/>
    <lineage>
        <taxon>Bacteria</taxon>
        <taxon>Thermotogati</taxon>
        <taxon>Deinococcota</taxon>
        <taxon>Deinococci</taxon>
        <taxon>Deinococcales</taxon>
        <taxon>Deinococcaceae</taxon>
        <taxon>Deinococcus</taxon>
    </lineage>
</organism>
<gene>
    <name evidence="1" type="ORF">ACFSR9_12610</name>
</gene>
<evidence type="ECO:0000313" key="2">
    <source>
        <dbReference type="Proteomes" id="UP001597475"/>
    </source>
</evidence>
<accession>A0ABW5P4Q1</accession>
<proteinExistence type="predicted"/>
<dbReference type="Proteomes" id="UP001597475">
    <property type="component" value="Unassembled WGS sequence"/>
</dbReference>
<comment type="caution">
    <text evidence="1">The sequence shown here is derived from an EMBL/GenBank/DDBJ whole genome shotgun (WGS) entry which is preliminary data.</text>
</comment>
<evidence type="ECO:0000313" key="1">
    <source>
        <dbReference type="EMBL" id="MFD2610271.1"/>
    </source>
</evidence>
<sequence length="175" mass="19276">MKQRKIWIATVLMFGWTAAQAGPLIGSKYSFFSSSFCRESRCIFTGKTETPAAAPRFIGFWYYNYVLADGNRITVKRYNTPKIPEIHRAVAEASFTASGTKAEASKVAAKFATLSTGQFISGQRVSSCWNIARRMSQNNKRTGEAILLGSEGPTIGAKCFVHLDGVEGIRIFTNL</sequence>
<keyword evidence="2" id="KW-1185">Reference proteome</keyword>
<protein>
    <submittedName>
        <fullName evidence="1">Uncharacterized protein</fullName>
    </submittedName>
</protein>
<reference evidence="2" key="1">
    <citation type="journal article" date="2019" name="Int. J. Syst. Evol. Microbiol.">
        <title>The Global Catalogue of Microorganisms (GCM) 10K type strain sequencing project: providing services to taxonomists for standard genome sequencing and annotation.</title>
        <authorList>
            <consortium name="The Broad Institute Genomics Platform"/>
            <consortium name="The Broad Institute Genome Sequencing Center for Infectious Disease"/>
            <person name="Wu L."/>
            <person name="Ma J."/>
        </authorList>
    </citation>
    <scope>NUCLEOTIDE SEQUENCE [LARGE SCALE GENOMIC DNA]</scope>
    <source>
        <strain evidence="2">KCTC 33842</strain>
    </source>
</reference>
<dbReference type="EMBL" id="JBHUMK010000057">
    <property type="protein sequence ID" value="MFD2610271.1"/>
    <property type="molecule type" value="Genomic_DNA"/>
</dbReference>
<name>A0ABW5P4Q1_9DEIO</name>
<dbReference type="RefSeq" id="WP_386846319.1">
    <property type="nucleotide sequence ID" value="NZ_JBHUMK010000057.1"/>
</dbReference>